<sequence>MVTADVTVTNEYGTAVVHVEIINKSGIIPEAYHVRALRGEPFKRFSSMGGPYSSQDATVFKENLFNVREEKPNGDGMLVVIPQNQLELVEA</sequence>
<proteinExistence type="predicted"/>
<protein>
    <submittedName>
        <fullName evidence="1">Uncharacterized protein</fullName>
    </submittedName>
</protein>
<accession>A0A645I1X3</accession>
<dbReference type="EMBL" id="VSSQ01105078">
    <property type="protein sequence ID" value="MPN45297.1"/>
    <property type="molecule type" value="Genomic_DNA"/>
</dbReference>
<reference evidence="1" key="1">
    <citation type="submission" date="2019-08" db="EMBL/GenBank/DDBJ databases">
        <authorList>
            <person name="Kucharzyk K."/>
            <person name="Murdoch R.W."/>
            <person name="Higgins S."/>
            <person name="Loffler F."/>
        </authorList>
    </citation>
    <scope>NUCLEOTIDE SEQUENCE</scope>
</reference>
<dbReference type="AlphaFoldDB" id="A0A645I1X3"/>
<gene>
    <name evidence="1" type="ORF">SDC9_192864</name>
</gene>
<comment type="caution">
    <text evidence="1">The sequence shown here is derived from an EMBL/GenBank/DDBJ whole genome shotgun (WGS) entry which is preliminary data.</text>
</comment>
<organism evidence="1">
    <name type="scientific">bioreactor metagenome</name>
    <dbReference type="NCBI Taxonomy" id="1076179"/>
    <lineage>
        <taxon>unclassified sequences</taxon>
        <taxon>metagenomes</taxon>
        <taxon>ecological metagenomes</taxon>
    </lineage>
</organism>
<evidence type="ECO:0000313" key="1">
    <source>
        <dbReference type="EMBL" id="MPN45297.1"/>
    </source>
</evidence>
<name>A0A645I1X3_9ZZZZ</name>